<feature type="domain" description="ANTAR" evidence="3">
    <location>
        <begin position="130"/>
        <end position="191"/>
    </location>
</feature>
<dbReference type="Gene3D" id="3.40.50.2300">
    <property type="match status" value="1"/>
</dbReference>
<comment type="caution">
    <text evidence="4">The sequence shown here is derived from an EMBL/GenBank/DDBJ whole genome shotgun (WGS) entry which is preliminary data.</text>
</comment>
<evidence type="ECO:0000259" key="2">
    <source>
        <dbReference type="PROSITE" id="PS50110"/>
    </source>
</evidence>
<dbReference type="Pfam" id="PF03861">
    <property type="entry name" value="ANTAR"/>
    <property type="match status" value="1"/>
</dbReference>
<proteinExistence type="predicted"/>
<organism evidence="4 5">
    <name type="scientific">Solirubrobacter deserti</name>
    <dbReference type="NCBI Taxonomy" id="2282478"/>
    <lineage>
        <taxon>Bacteria</taxon>
        <taxon>Bacillati</taxon>
        <taxon>Actinomycetota</taxon>
        <taxon>Thermoleophilia</taxon>
        <taxon>Solirubrobacterales</taxon>
        <taxon>Solirubrobacteraceae</taxon>
        <taxon>Solirubrobacter</taxon>
    </lineage>
</organism>
<dbReference type="InterPro" id="IPR036388">
    <property type="entry name" value="WH-like_DNA-bd_sf"/>
</dbReference>
<dbReference type="PROSITE" id="PS50110">
    <property type="entry name" value="RESPONSE_REGULATORY"/>
    <property type="match status" value="1"/>
</dbReference>
<reference evidence="4" key="1">
    <citation type="submission" date="2022-10" db="EMBL/GenBank/DDBJ databases">
        <title>The WGS of Solirubrobacter sp. CPCC 204708.</title>
        <authorList>
            <person name="Jiang Z."/>
        </authorList>
    </citation>
    <scope>NUCLEOTIDE SEQUENCE</scope>
    <source>
        <strain evidence="4">CPCC 204708</strain>
    </source>
</reference>
<dbReference type="InterPro" id="IPR005561">
    <property type="entry name" value="ANTAR"/>
</dbReference>
<evidence type="ECO:0000256" key="1">
    <source>
        <dbReference type="PROSITE-ProRule" id="PRU00169"/>
    </source>
</evidence>
<evidence type="ECO:0000259" key="3">
    <source>
        <dbReference type="PROSITE" id="PS50921"/>
    </source>
</evidence>
<name>A0ABT4RTP9_9ACTN</name>
<sequence length="200" mass="22074">MTTTSERNLRILLANERKEDLRALGDVLDHLGHEVTPFAVSVAEATELIAREDPDLAFVVLDGDDEHGLALIAETVSYASGPVLVSVRKAESPETIARAADMGIMGYVDSWAPDDLQGAIDVAVRRHREEQRLSEKVAQLESALDRRVIIERAKGILMERHRVGERAAFELLRDHARSSGRRVFDVAQTVLDGHALLPPN</sequence>
<dbReference type="InterPro" id="IPR001789">
    <property type="entry name" value="Sig_transdc_resp-reg_receiver"/>
</dbReference>
<dbReference type="Gene3D" id="1.10.10.10">
    <property type="entry name" value="Winged helix-like DNA-binding domain superfamily/Winged helix DNA-binding domain"/>
    <property type="match status" value="1"/>
</dbReference>
<dbReference type="PROSITE" id="PS50921">
    <property type="entry name" value="ANTAR"/>
    <property type="match status" value="1"/>
</dbReference>
<gene>
    <name evidence="4" type="ORF">OJ962_30000</name>
</gene>
<dbReference type="EMBL" id="JAPCID010000065">
    <property type="protein sequence ID" value="MDA0141763.1"/>
    <property type="molecule type" value="Genomic_DNA"/>
</dbReference>
<dbReference type="PIRSF" id="PIRSF036382">
    <property type="entry name" value="RR_antiterm"/>
    <property type="match status" value="1"/>
</dbReference>
<feature type="domain" description="Response regulatory" evidence="2">
    <location>
        <begin position="10"/>
        <end position="125"/>
    </location>
</feature>
<dbReference type="InterPro" id="IPR011006">
    <property type="entry name" value="CheY-like_superfamily"/>
</dbReference>
<accession>A0ABT4RTP9</accession>
<dbReference type="SUPFAM" id="SSF52172">
    <property type="entry name" value="CheY-like"/>
    <property type="match status" value="1"/>
</dbReference>
<comment type="caution">
    <text evidence="1">Lacks conserved residue(s) required for the propagation of feature annotation.</text>
</comment>
<dbReference type="InterPro" id="IPR008327">
    <property type="entry name" value="Sig_transdc_resp-reg_antiterm"/>
</dbReference>
<dbReference type="Proteomes" id="UP001147700">
    <property type="component" value="Unassembled WGS sequence"/>
</dbReference>
<protein>
    <submittedName>
        <fullName evidence="4">ANTAR domain-containing protein</fullName>
    </submittedName>
</protein>
<evidence type="ECO:0000313" key="5">
    <source>
        <dbReference type="Proteomes" id="UP001147700"/>
    </source>
</evidence>
<dbReference type="SMART" id="SM01012">
    <property type="entry name" value="ANTAR"/>
    <property type="match status" value="1"/>
</dbReference>
<keyword evidence="5" id="KW-1185">Reference proteome</keyword>
<dbReference type="RefSeq" id="WP_202956064.1">
    <property type="nucleotide sequence ID" value="NZ_JAPCID010000065.1"/>
</dbReference>
<evidence type="ECO:0000313" key="4">
    <source>
        <dbReference type="EMBL" id="MDA0141763.1"/>
    </source>
</evidence>